<keyword evidence="2" id="KW-1185">Reference proteome</keyword>
<dbReference type="Proteomes" id="UP000785679">
    <property type="component" value="Unassembled WGS sequence"/>
</dbReference>
<comment type="caution">
    <text evidence="1">The sequence shown here is derived from an EMBL/GenBank/DDBJ whole genome shotgun (WGS) entry which is preliminary data.</text>
</comment>
<proteinExistence type="predicted"/>
<protein>
    <submittedName>
        <fullName evidence="1">Uncharacterized protein</fullName>
    </submittedName>
</protein>
<sequence>MPRISLGEMLSLRSRDEGSFGKPSTRAVVPSTFSWREEFNCMAFDVHWHDRDKDHPAFEDTESTEGKVVNIKPQKQQFNVDGYTLDLVFQYTYIHTSALQLKFIFNSFALHFSI</sequence>
<evidence type="ECO:0000313" key="1">
    <source>
        <dbReference type="EMBL" id="TNV87568.1"/>
    </source>
</evidence>
<dbReference type="EMBL" id="RRYP01000348">
    <property type="protein sequence ID" value="TNV87568.1"/>
    <property type="molecule type" value="Genomic_DNA"/>
</dbReference>
<gene>
    <name evidence="1" type="ORF">FGO68_gene2689</name>
</gene>
<dbReference type="AlphaFoldDB" id="A0A8J8P5Y8"/>
<name>A0A8J8P5Y8_HALGN</name>
<organism evidence="1 2">
    <name type="scientific">Halteria grandinella</name>
    <dbReference type="NCBI Taxonomy" id="5974"/>
    <lineage>
        <taxon>Eukaryota</taxon>
        <taxon>Sar</taxon>
        <taxon>Alveolata</taxon>
        <taxon>Ciliophora</taxon>
        <taxon>Intramacronucleata</taxon>
        <taxon>Spirotrichea</taxon>
        <taxon>Stichotrichia</taxon>
        <taxon>Sporadotrichida</taxon>
        <taxon>Halteriidae</taxon>
        <taxon>Halteria</taxon>
    </lineage>
</organism>
<accession>A0A8J8P5Y8</accession>
<reference evidence="1" key="1">
    <citation type="submission" date="2019-06" db="EMBL/GenBank/DDBJ databases">
        <authorList>
            <person name="Zheng W."/>
        </authorList>
    </citation>
    <scope>NUCLEOTIDE SEQUENCE</scope>
    <source>
        <strain evidence="1">QDHG01</strain>
    </source>
</reference>
<evidence type="ECO:0000313" key="2">
    <source>
        <dbReference type="Proteomes" id="UP000785679"/>
    </source>
</evidence>